<evidence type="ECO:0000313" key="5">
    <source>
        <dbReference type="EMBL" id="AJF05695.1"/>
    </source>
</evidence>
<sequence length="242" mass="27269">MVHYPSEKPLKAVLFDLDGTLLDVEMAEFIPAYVQGLASHFTDLAEPDRFADTVLAATFALIRDDRVRASNEALFLEAMHSRLGIEAVEFGRRLDAFVEDGLGRLATMVRALPAARDILQLCFDRELTVVIATNPVFPRPVIDARLQWGDLHDFDYSLVTSYENTRLCKPHPGYFHDILTQFDLDPEQCLMVGNDTEHDLAAAQVGIPTFLVETWMIDRLDGAFQSDMRGDHDGLLEFLQKV</sequence>
<evidence type="ECO:0000313" key="6">
    <source>
        <dbReference type="Proteomes" id="UP000035036"/>
    </source>
</evidence>
<dbReference type="KEGG" id="gsb:GSUB_02695"/>
<dbReference type="InterPro" id="IPR036412">
    <property type="entry name" value="HAD-like_sf"/>
</dbReference>
<comment type="pathway">
    <text evidence="2">Organic acid metabolism; glycolate biosynthesis; glycolate from 2-phosphoglycolate: step 1/1.</text>
</comment>
<dbReference type="InterPro" id="IPR050155">
    <property type="entry name" value="HAD-like_hydrolase_sf"/>
</dbReference>
<accession>A0A0B5FNS5</accession>
<dbReference type="Pfam" id="PF00702">
    <property type="entry name" value="Hydrolase"/>
    <property type="match status" value="1"/>
</dbReference>
<proteinExistence type="inferred from homology"/>
<dbReference type="GO" id="GO:0005829">
    <property type="term" value="C:cytosol"/>
    <property type="evidence" value="ECO:0007669"/>
    <property type="project" value="TreeGrafter"/>
</dbReference>
<evidence type="ECO:0000256" key="4">
    <source>
        <dbReference type="ARBA" id="ARBA00013078"/>
    </source>
</evidence>
<dbReference type="InterPro" id="IPR023214">
    <property type="entry name" value="HAD_sf"/>
</dbReference>
<dbReference type="OrthoDB" id="367448at2"/>
<protein>
    <recommendedName>
        <fullName evidence="4">phosphoglycolate phosphatase</fullName>
        <ecNumber evidence="4">3.1.3.18</ecNumber>
    </recommendedName>
</protein>
<gene>
    <name evidence="5" type="ORF">GSUB_02695</name>
</gene>
<evidence type="ECO:0000256" key="3">
    <source>
        <dbReference type="ARBA" id="ARBA00006171"/>
    </source>
</evidence>
<dbReference type="EC" id="3.1.3.18" evidence="4"/>
<dbReference type="GO" id="GO:0008967">
    <property type="term" value="F:phosphoglycolate phosphatase activity"/>
    <property type="evidence" value="ECO:0007669"/>
    <property type="project" value="UniProtKB-EC"/>
</dbReference>
<evidence type="ECO:0000256" key="2">
    <source>
        <dbReference type="ARBA" id="ARBA00004818"/>
    </source>
</evidence>
<name>A0A0B5FNS5_9BACT</name>
<comment type="catalytic activity">
    <reaction evidence="1">
        <text>2-phosphoglycolate + H2O = glycolate + phosphate</text>
        <dbReference type="Rhea" id="RHEA:14369"/>
        <dbReference type="ChEBI" id="CHEBI:15377"/>
        <dbReference type="ChEBI" id="CHEBI:29805"/>
        <dbReference type="ChEBI" id="CHEBI:43474"/>
        <dbReference type="ChEBI" id="CHEBI:58033"/>
        <dbReference type="EC" id="3.1.3.18"/>
    </reaction>
</comment>
<reference evidence="5 6" key="1">
    <citation type="journal article" date="2015" name="Genome Announc.">
        <title>Genomes of Geoalkalibacter ferrihydriticus Z-0531T and Geoalkalibacter subterraneus Red1T, Two Haloalkaliphilic Metal-Reducing Deltaproteobacteria.</title>
        <authorList>
            <person name="Badalamenti J.P."/>
            <person name="Krajmalnik-Brown R."/>
            <person name="Torres C.I."/>
            <person name="Bond D.R."/>
        </authorList>
    </citation>
    <scope>NUCLEOTIDE SEQUENCE [LARGE SCALE GENOMIC DNA]</scope>
    <source>
        <strain evidence="5 6">Red1</strain>
    </source>
</reference>
<dbReference type="Proteomes" id="UP000035036">
    <property type="component" value="Chromosome"/>
</dbReference>
<dbReference type="SFLD" id="SFLDG01129">
    <property type="entry name" value="C1.5:_HAD__Beta-PGM__Phosphata"/>
    <property type="match status" value="1"/>
</dbReference>
<evidence type="ECO:0000256" key="1">
    <source>
        <dbReference type="ARBA" id="ARBA00000830"/>
    </source>
</evidence>
<dbReference type="PANTHER" id="PTHR43434:SF1">
    <property type="entry name" value="PHOSPHOGLYCOLATE PHOSPHATASE"/>
    <property type="match status" value="1"/>
</dbReference>
<dbReference type="EMBL" id="CP010311">
    <property type="protein sequence ID" value="AJF05695.1"/>
    <property type="molecule type" value="Genomic_DNA"/>
</dbReference>
<dbReference type="AlphaFoldDB" id="A0A0B5FNS5"/>
<dbReference type="PANTHER" id="PTHR43434">
    <property type="entry name" value="PHOSPHOGLYCOLATE PHOSPHATASE"/>
    <property type="match status" value="1"/>
</dbReference>
<organism evidence="5 6">
    <name type="scientific">Geoalkalibacter subterraneus</name>
    <dbReference type="NCBI Taxonomy" id="483547"/>
    <lineage>
        <taxon>Bacteria</taxon>
        <taxon>Pseudomonadati</taxon>
        <taxon>Thermodesulfobacteriota</taxon>
        <taxon>Desulfuromonadia</taxon>
        <taxon>Desulfuromonadales</taxon>
        <taxon>Geoalkalibacteraceae</taxon>
        <taxon>Geoalkalibacter</taxon>
    </lineage>
</organism>
<dbReference type="SFLD" id="SFLDS00003">
    <property type="entry name" value="Haloacid_Dehalogenase"/>
    <property type="match status" value="1"/>
</dbReference>
<dbReference type="HOGENOM" id="CLU_064956_1_0_7"/>
<dbReference type="RefSeq" id="WP_040199077.1">
    <property type="nucleotide sequence ID" value="NZ_CP010311.1"/>
</dbReference>
<comment type="similarity">
    <text evidence="3">Belongs to the HAD-like hydrolase superfamily. CbbY/CbbZ/Gph/YieH family.</text>
</comment>
<dbReference type="SUPFAM" id="SSF56784">
    <property type="entry name" value="HAD-like"/>
    <property type="match status" value="1"/>
</dbReference>
<dbReference type="Gene3D" id="3.40.50.1000">
    <property type="entry name" value="HAD superfamily/HAD-like"/>
    <property type="match status" value="1"/>
</dbReference>
<dbReference type="GO" id="GO:0006281">
    <property type="term" value="P:DNA repair"/>
    <property type="evidence" value="ECO:0007669"/>
    <property type="project" value="TreeGrafter"/>
</dbReference>
<keyword evidence="6" id="KW-1185">Reference proteome</keyword>
<dbReference type="STRING" id="483547.GSUB_02695"/>